<gene>
    <name evidence="6" type="ORF">ACFOD3_16100</name>
</gene>
<dbReference type="InterPro" id="IPR002818">
    <property type="entry name" value="DJ-1/PfpI"/>
</dbReference>
<dbReference type="InterPro" id="IPR018062">
    <property type="entry name" value="HTH_AraC-typ_CS"/>
</dbReference>
<proteinExistence type="predicted"/>
<keyword evidence="1" id="KW-0805">Transcription regulation</keyword>
<evidence type="ECO:0000313" key="6">
    <source>
        <dbReference type="EMBL" id="MFC3001430.1"/>
    </source>
</evidence>
<evidence type="ECO:0000256" key="3">
    <source>
        <dbReference type="ARBA" id="ARBA00023163"/>
    </source>
</evidence>
<dbReference type="RefSeq" id="WP_216837490.1">
    <property type="nucleotide sequence ID" value="NZ_JAFNJS010000004.1"/>
</dbReference>
<organism evidence="6 7">
    <name type="scientific">Falsiroseomonas tokyonensis</name>
    <dbReference type="NCBI Taxonomy" id="430521"/>
    <lineage>
        <taxon>Bacteria</taxon>
        <taxon>Pseudomonadati</taxon>
        <taxon>Pseudomonadota</taxon>
        <taxon>Alphaproteobacteria</taxon>
        <taxon>Acetobacterales</taxon>
        <taxon>Roseomonadaceae</taxon>
        <taxon>Falsiroseomonas</taxon>
    </lineage>
</organism>
<dbReference type="InterPro" id="IPR018060">
    <property type="entry name" value="HTH_AraC"/>
</dbReference>
<keyword evidence="3" id="KW-0804">Transcription</keyword>
<dbReference type="Proteomes" id="UP001595420">
    <property type="component" value="Unassembled WGS sequence"/>
</dbReference>
<dbReference type="InterPro" id="IPR052158">
    <property type="entry name" value="INH-QAR"/>
</dbReference>
<dbReference type="Pfam" id="PF01965">
    <property type="entry name" value="DJ-1_PfpI"/>
    <property type="match status" value="1"/>
</dbReference>
<evidence type="ECO:0000256" key="4">
    <source>
        <dbReference type="SAM" id="MobiDB-lite"/>
    </source>
</evidence>
<feature type="compositionally biased region" description="Polar residues" evidence="4">
    <location>
        <begin position="1"/>
        <end position="10"/>
    </location>
</feature>
<dbReference type="EMBL" id="JBHRSB010000004">
    <property type="protein sequence ID" value="MFC3001430.1"/>
    <property type="molecule type" value="Genomic_DNA"/>
</dbReference>
<evidence type="ECO:0000259" key="5">
    <source>
        <dbReference type="PROSITE" id="PS01124"/>
    </source>
</evidence>
<dbReference type="PROSITE" id="PS01124">
    <property type="entry name" value="HTH_ARAC_FAMILY_2"/>
    <property type="match status" value="1"/>
</dbReference>
<dbReference type="CDD" id="cd03136">
    <property type="entry name" value="GATase1_AraC_ArgR_like"/>
    <property type="match status" value="1"/>
</dbReference>
<comment type="caution">
    <text evidence="6">The sequence shown here is derived from an EMBL/GenBank/DDBJ whole genome shotgun (WGS) entry which is preliminary data.</text>
</comment>
<feature type="region of interest" description="Disordered" evidence="4">
    <location>
        <begin position="1"/>
        <end position="21"/>
    </location>
</feature>
<accession>A0ABV7BUQ9</accession>
<dbReference type="PANTHER" id="PTHR43130:SF3">
    <property type="entry name" value="HTH-TYPE TRANSCRIPTIONAL REGULATOR RV1931C"/>
    <property type="match status" value="1"/>
</dbReference>
<reference evidence="7" key="1">
    <citation type="journal article" date="2019" name="Int. J. Syst. Evol. Microbiol.">
        <title>The Global Catalogue of Microorganisms (GCM) 10K type strain sequencing project: providing services to taxonomists for standard genome sequencing and annotation.</title>
        <authorList>
            <consortium name="The Broad Institute Genomics Platform"/>
            <consortium name="The Broad Institute Genome Sequencing Center for Infectious Disease"/>
            <person name="Wu L."/>
            <person name="Ma J."/>
        </authorList>
    </citation>
    <scope>NUCLEOTIDE SEQUENCE [LARGE SCALE GENOMIC DNA]</scope>
    <source>
        <strain evidence="7">CGMCC 1.16855</strain>
    </source>
</reference>
<dbReference type="Pfam" id="PF12833">
    <property type="entry name" value="HTH_18"/>
    <property type="match status" value="1"/>
</dbReference>
<evidence type="ECO:0000256" key="2">
    <source>
        <dbReference type="ARBA" id="ARBA00023125"/>
    </source>
</evidence>
<dbReference type="PROSITE" id="PS00041">
    <property type="entry name" value="HTH_ARAC_FAMILY_1"/>
    <property type="match status" value="1"/>
</dbReference>
<feature type="domain" description="HTH araC/xylS-type" evidence="5">
    <location>
        <begin position="249"/>
        <end position="347"/>
    </location>
</feature>
<dbReference type="SMART" id="SM00342">
    <property type="entry name" value="HTH_ARAC"/>
    <property type="match status" value="1"/>
</dbReference>
<evidence type="ECO:0000256" key="1">
    <source>
        <dbReference type="ARBA" id="ARBA00023015"/>
    </source>
</evidence>
<keyword evidence="7" id="KW-1185">Reference proteome</keyword>
<evidence type="ECO:0000313" key="7">
    <source>
        <dbReference type="Proteomes" id="UP001595420"/>
    </source>
</evidence>
<protein>
    <submittedName>
        <fullName evidence="6">GlxA family transcriptional regulator</fullName>
    </submittedName>
</protein>
<sequence>MTTSPTTRFPTSGPPDPRGPIRRDGLAIGAARLEAAPQRIGFVLVPDFAMLAYACAVEPFRAANDLAGVILYQWIHISPDGKPVRASNGVSIVADQGTGAPAQVDALFVCAGGNPAEFEDPATLAWLRAEAARGIRIGGVSGGPYILARAGLLAGHRCTAHWEYIPAMAERFPNLTLTRSLFEVDRDRCTSSGGTAALDMMVALIEAAHGRPLARAVAEWFLHTRPRAGDEPQRMSLRERYDIGHPNLLAALAQMERAIETPLSREVLAEQAGISVRQLERLFRSHLGRTIGAHYLGLRLDHARRLLQQTALSVLEVAMACGFVSAAHFSRAYGARFGRSPRQDRGGAPKLADQR</sequence>
<name>A0ABV7BUQ9_9PROT</name>
<keyword evidence="2" id="KW-0238">DNA-binding</keyword>
<dbReference type="PANTHER" id="PTHR43130">
    <property type="entry name" value="ARAC-FAMILY TRANSCRIPTIONAL REGULATOR"/>
    <property type="match status" value="1"/>
</dbReference>